<evidence type="ECO:0000256" key="2">
    <source>
        <dbReference type="ARBA" id="ARBA00022490"/>
    </source>
</evidence>
<feature type="coiled-coil region" evidence="5">
    <location>
        <begin position="767"/>
        <end position="794"/>
    </location>
</feature>
<keyword evidence="8" id="KW-1185">Reference proteome</keyword>
<dbReference type="GO" id="GO:0005634">
    <property type="term" value="C:nucleus"/>
    <property type="evidence" value="ECO:0000318"/>
    <property type="project" value="GO_Central"/>
</dbReference>
<evidence type="ECO:0000313" key="7">
    <source>
        <dbReference type="EnsemblMetazoa" id="XP_789842"/>
    </source>
</evidence>
<keyword evidence="4" id="KW-0677">Repeat</keyword>
<dbReference type="OrthoDB" id="1687175at2759"/>
<accession>A0A7M7RGD3</accession>
<dbReference type="PANTHER" id="PTHR22710:SF2">
    <property type="entry name" value="X-RAY RADIATION RESISTANCE-ASSOCIATED PROTEIN 1"/>
    <property type="match status" value="1"/>
</dbReference>
<reference evidence="7" key="2">
    <citation type="submission" date="2021-01" db="UniProtKB">
        <authorList>
            <consortium name="EnsemblMetazoa"/>
        </authorList>
    </citation>
    <scope>IDENTIFICATION</scope>
</reference>
<keyword evidence="5" id="KW-0175">Coiled coil</keyword>
<feature type="compositionally biased region" description="Pro residues" evidence="6">
    <location>
        <begin position="606"/>
        <end position="615"/>
    </location>
</feature>
<name>A0A7M7RGD3_STRPU</name>
<evidence type="ECO:0000256" key="6">
    <source>
        <dbReference type="SAM" id="MobiDB-lite"/>
    </source>
</evidence>
<feature type="compositionally biased region" description="Basic and acidic residues" evidence="6">
    <location>
        <begin position="318"/>
        <end position="329"/>
    </location>
</feature>
<dbReference type="PROSITE" id="PS51450">
    <property type="entry name" value="LRR"/>
    <property type="match status" value="4"/>
</dbReference>
<evidence type="ECO:0000313" key="8">
    <source>
        <dbReference type="Proteomes" id="UP000007110"/>
    </source>
</evidence>
<protein>
    <recommendedName>
        <fullName evidence="9">X-ray radiation resistance-associated protein 1</fullName>
    </recommendedName>
</protein>
<proteinExistence type="predicted"/>
<dbReference type="SUPFAM" id="SSF52058">
    <property type="entry name" value="L domain-like"/>
    <property type="match status" value="1"/>
</dbReference>
<feature type="compositionally biased region" description="Basic and acidic residues" evidence="6">
    <location>
        <begin position="566"/>
        <end position="581"/>
    </location>
</feature>
<comment type="subcellular location">
    <subcellularLocation>
        <location evidence="1">Cytoplasm</location>
    </subcellularLocation>
</comment>
<evidence type="ECO:0008006" key="9">
    <source>
        <dbReference type="Google" id="ProtNLM"/>
    </source>
</evidence>
<feature type="region of interest" description="Disordered" evidence="6">
    <location>
        <begin position="296"/>
        <end position="351"/>
    </location>
</feature>
<evidence type="ECO:0000256" key="3">
    <source>
        <dbReference type="ARBA" id="ARBA00022614"/>
    </source>
</evidence>
<dbReference type="Pfam" id="PF00560">
    <property type="entry name" value="LRR_1"/>
    <property type="match status" value="1"/>
</dbReference>
<dbReference type="InterPro" id="IPR001611">
    <property type="entry name" value="Leu-rich_rpt"/>
</dbReference>
<dbReference type="PANTHER" id="PTHR22710">
    <property type="entry name" value="X-RAY RADIATION RESISTANCE ASSOCIATED PROTEIN 1 XRRA1"/>
    <property type="match status" value="1"/>
</dbReference>
<dbReference type="InParanoid" id="A0A7M7RGD3"/>
<reference evidence="8" key="1">
    <citation type="submission" date="2015-02" db="EMBL/GenBank/DDBJ databases">
        <title>Genome sequencing for Strongylocentrotus purpuratus.</title>
        <authorList>
            <person name="Murali S."/>
            <person name="Liu Y."/>
            <person name="Vee V."/>
            <person name="English A."/>
            <person name="Wang M."/>
            <person name="Skinner E."/>
            <person name="Han Y."/>
            <person name="Muzny D.M."/>
            <person name="Worley K.C."/>
            <person name="Gibbs R.A."/>
        </authorList>
    </citation>
    <scope>NUCLEOTIDE SEQUENCE</scope>
</reference>
<evidence type="ECO:0000256" key="4">
    <source>
        <dbReference type="ARBA" id="ARBA00022737"/>
    </source>
</evidence>
<feature type="compositionally biased region" description="Basic residues" evidence="6">
    <location>
        <begin position="303"/>
        <end position="317"/>
    </location>
</feature>
<dbReference type="OMA" id="FCQEPTS"/>
<evidence type="ECO:0000256" key="1">
    <source>
        <dbReference type="ARBA" id="ARBA00004496"/>
    </source>
</evidence>
<feature type="compositionally biased region" description="Basic and acidic residues" evidence="6">
    <location>
        <begin position="589"/>
        <end position="604"/>
    </location>
</feature>
<dbReference type="RefSeq" id="XP_789842.3">
    <property type="nucleotide sequence ID" value="XM_784749.5"/>
</dbReference>
<dbReference type="EnsemblMetazoa" id="XM_784749">
    <property type="protein sequence ID" value="XP_789842"/>
    <property type="gene ID" value="LOC584905"/>
</dbReference>
<dbReference type="InterPro" id="IPR032675">
    <property type="entry name" value="LRR_dom_sf"/>
</dbReference>
<dbReference type="Gene3D" id="3.80.10.10">
    <property type="entry name" value="Ribonuclease Inhibitor"/>
    <property type="match status" value="2"/>
</dbReference>
<dbReference type="GO" id="GO:0005737">
    <property type="term" value="C:cytoplasm"/>
    <property type="evidence" value="ECO:0007669"/>
    <property type="project" value="UniProtKB-SubCell"/>
</dbReference>
<dbReference type="InterPro" id="IPR003591">
    <property type="entry name" value="Leu-rich_rpt_typical-subtyp"/>
</dbReference>
<feature type="region of interest" description="Disordered" evidence="6">
    <location>
        <begin position="488"/>
        <end position="629"/>
    </location>
</feature>
<keyword evidence="2" id="KW-0963">Cytoplasm</keyword>
<dbReference type="GeneID" id="584905"/>
<dbReference type="Proteomes" id="UP000007110">
    <property type="component" value="Unassembled WGS sequence"/>
</dbReference>
<dbReference type="KEGG" id="spu:584905"/>
<feature type="compositionally biased region" description="Basic and acidic residues" evidence="6">
    <location>
        <begin position="65"/>
        <end position="83"/>
    </location>
</feature>
<dbReference type="AlphaFoldDB" id="A0A7M7RGD3"/>
<keyword evidence="3" id="KW-0433">Leucine-rich repeat</keyword>
<feature type="region of interest" description="Disordered" evidence="6">
    <location>
        <begin position="65"/>
        <end position="89"/>
    </location>
</feature>
<sequence length="804" mass="90596">MAVPAGIKLEEGSSHFVSNSFPVRQIFGSSDSAGAWLVAHRTEQIRHLTHQPTAEPKTYAQLKYERKQKEKEERRANRDGIKQDEEEESTTPGVLDGFFLLTHCCVEDPTDLCSINISGQDLTEVKQEDFELFINVAYVNAGENLLPFDAFNHFPIIRELELPLNGLRGIHLDYNHFPYLEVLDLSHNNLSKDDVGNLGLLTSLKVLYLTGNQLRSLPPEMGKPFKIQISDSESSRMPRFSKLEILNLDDNALHDLAIFTSLAGLRKLRQLNLDKNEIVSVPYLKALSGRLVAVDSTSDSTLRKGRPRSGKGKKKSGTSKELDQEERSEGTTPKGSPRGTPQDSELEKGAASEMSNLLDDIEEEGDLFDASHVLDGEMNKLLPPFPELTSLSLAYNKISEEEGLLGVAGWPMLQELIIHNNPLTTRNSGDPPLLKRYLTSRLGIRMVRKKPSMVPKPPVVVPNKPHRKVAEIVPPIPKKPLQLMLEGPTLDSRPALPSTSQTPPPKQSKHPSREESTRPSSQPLPPIQNNQDGTDPLPDREDQEERMERTKTWTEESFGESDVEDESRPEPKAKPKDKTADEPVFLTQVDEHPEDETPKQEKHAPKPPSQAPRPPGKPKTRKHRVDSAVYSINVPQKFKGYEMFYDAPDDPEVYTAPDIQSNLRSLRLALKHSTVYGENKVDLQRLQKPFKPYQKSKVAEKPAHPTKAEKLSDILEVMKSRETYVEQNLGEILADRDKMKDFPQVTRLLQEIQNKYSAVRNASMKDKQEEDEQIDLMIQDLEQLETTMKSAQSSRQPSREVVAE</sequence>
<dbReference type="SMART" id="SM00369">
    <property type="entry name" value="LRR_TYP"/>
    <property type="match status" value="4"/>
</dbReference>
<organism evidence="7 8">
    <name type="scientific">Strongylocentrotus purpuratus</name>
    <name type="common">Purple sea urchin</name>
    <dbReference type="NCBI Taxonomy" id="7668"/>
    <lineage>
        <taxon>Eukaryota</taxon>
        <taxon>Metazoa</taxon>
        <taxon>Echinodermata</taxon>
        <taxon>Eleutherozoa</taxon>
        <taxon>Echinozoa</taxon>
        <taxon>Echinoidea</taxon>
        <taxon>Euechinoidea</taxon>
        <taxon>Echinacea</taxon>
        <taxon>Camarodonta</taxon>
        <taxon>Echinidea</taxon>
        <taxon>Strongylocentrotidae</taxon>
        <taxon>Strongylocentrotus</taxon>
    </lineage>
</organism>
<evidence type="ECO:0000256" key="5">
    <source>
        <dbReference type="SAM" id="Coils"/>
    </source>
</evidence>
<feature type="compositionally biased region" description="Polar residues" evidence="6">
    <location>
        <begin position="330"/>
        <end position="343"/>
    </location>
</feature>